<sequence>MLNLSVFISSVFFVNHIPYATFIILIFLIAFHRNSGALL</sequence>
<evidence type="ECO:0000256" key="1">
    <source>
        <dbReference type="SAM" id="Phobius"/>
    </source>
</evidence>
<dbReference type="AlphaFoldDB" id="A0A0A9BKA4"/>
<accession>A0A0A9BKA4</accession>
<organism evidence="2">
    <name type="scientific">Arundo donax</name>
    <name type="common">Giant reed</name>
    <name type="synonym">Donax arundinaceus</name>
    <dbReference type="NCBI Taxonomy" id="35708"/>
    <lineage>
        <taxon>Eukaryota</taxon>
        <taxon>Viridiplantae</taxon>
        <taxon>Streptophyta</taxon>
        <taxon>Embryophyta</taxon>
        <taxon>Tracheophyta</taxon>
        <taxon>Spermatophyta</taxon>
        <taxon>Magnoliopsida</taxon>
        <taxon>Liliopsida</taxon>
        <taxon>Poales</taxon>
        <taxon>Poaceae</taxon>
        <taxon>PACMAD clade</taxon>
        <taxon>Arundinoideae</taxon>
        <taxon>Arundineae</taxon>
        <taxon>Arundo</taxon>
    </lineage>
</organism>
<evidence type="ECO:0000313" key="2">
    <source>
        <dbReference type="EMBL" id="JAD59702.1"/>
    </source>
</evidence>
<protein>
    <submittedName>
        <fullName evidence="2">Uncharacterized protein</fullName>
    </submittedName>
</protein>
<reference evidence="2" key="2">
    <citation type="journal article" date="2015" name="Data Brief">
        <title>Shoot transcriptome of the giant reed, Arundo donax.</title>
        <authorList>
            <person name="Barrero R.A."/>
            <person name="Guerrero F.D."/>
            <person name="Moolhuijzen P."/>
            <person name="Goolsby J.A."/>
            <person name="Tidwell J."/>
            <person name="Bellgard S.E."/>
            <person name="Bellgard M.I."/>
        </authorList>
    </citation>
    <scope>NUCLEOTIDE SEQUENCE</scope>
    <source>
        <tissue evidence="2">Shoot tissue taken approximately 20 cm above the soil surface</tissue>
    </source>
</reference>
<reference evidence="2" key="1">
    <citation type="submission" date="2014-09" db="EMBL/GenBank/DDBJ databases">
        <authorList>
            <person name="Magalhaes I.L.F."/>
            <person name="Oliveira U."/>
            <person name="Santos F.R."/>
            <person name="Vidigal T.H.D.A."/>
            <person name="Brescovit A.D."/>
            <person name="Santos A.J."/>
        </authorList>
    </citation>
    <scope>NUCLEOTIDE SEQUENCE</scope>
    <source>
        <tissue evidence="2">Shoot tissue taken approximately 20 cm above the soil surface</tissue>
    </source>
</reference>
<name>A0A0A9BKA4_ARUDO</name>
<keyword evidence="1" id="KW-1133">Transmembrane helix</keyword>
<keyword evidence="1" id="KW-0812">Transmembrane</keyword>
<proteinExistence type="predicted"/>
<dbReference type="EMBL" id="GBRH01238193">
    <property type="protein sequence ID" value="JAD59702.1"/>
    <property type="molecule type" value="Transcribed_RNA"/>
</dbReference>
<keyword evidence="1" id="KW-0472">Membrane</keyword>
<feature type="transmembrane region" description="Helical" evidence="1">
    <location>
        <begin position="6"/>
        <end position="31"/>
    </location>
</feature>